<evidence type="ECO:0000256" key="1">
    <source>
        <dbReference type="SAM" id="MobiDB-lite"/>
    </source>
</evidence>
<dbReference type="KEGG" id="tsa:AciPR4_2459"/>
<dbReference type="SUPFAM" id="SSF53474">
    <property type="entry name" value="alpha/beta-Hydrolases"/>
    <property type="match status" value="1"/>
</dbReference>
<evidence type="ECO:0000313" key="4">
    <source>
        <dbReference type="EMBL" id="ADV83239.1"/>
    </source>
</evidence>
<keyword evidence="2" id="KW-1133">Transmembrane helix</keyword>
<dbReference type="AlphaFoldDB" id="E8UZF9"/>
<dbReference type="PANTHER" id="PTHR33840">
    <property type="match status" value="1"/>
</dbReference>
<dbReference type="Pfam" id="PF09994">
    <property type="entry name" value="T6SS_Tle1-like_cat"/>
    <property type="match status" value="1"/>
</dbReference>
<name>E8UZF9_TERSS</name>
<feature type="domain" description="T6SS Phospholipase effector Tle1-like catalytic" evidence="3">
    <location>
        <begin position="37"/>
        <end position="313"/>
    </location>
</feature>
<reference evidence="4 5" key="1">
    <citation type="journal article" date="2012" name="Stand. Genomic Sci.">
        <title>Complete genome sequence of Terriglobus saanensis type strain SP1PR4(T), an Acidobacteria from tundra soil.</title>
        <authorList>
            <person name="Rawat S.R."/>
            <person name="Mannisto M.K."/>
            <person name="Starovoytov V."/>
            <person name="Goodwin L."/>
            <person name="Nolan M."/>
            <person name="Hauser L."/>
            <person name="Land M."/>
            <person name="Davenport K.W."/>
            <person name="Woyke T."/>
            <person name="Haggblom M.M."/>
        </authorList>
    </citation>
    <scope>NUCLEOTIDE SEQUENCE</scope>
    <source>
        <strain evidence="5">ATCC BAA-1853 / DSM 23119 / SP1PR4</strain>
    </source>
</reference>
<dbReference type="HOGENOM" id="CLU_005049_5_2_0"/>
<dbReference type="eggNOG" id="COG3673">
    <property type="taxonomic scope" value="Bacteria"/>
</dbReference>
<proteinExistence type="predicted"/>
<feature type="transmembrane region" description="Helical" evidence="2">
    <location>
        <begin position="518"/>
        <end position="538"/>
    </location>
</feature>
<evidence type="ECO:0000256" key="2">
    <source>
        <dbReference type="SAM" id="Phobius"/>
    </source>
</evidence>
<dbReference type="PANTHER" id="PTHR33840:SF1">
    <property type="entry name" value="TLE1 PHOSPHOLIPASE DOMAIN-CONTAINING PROTEIN"/>
    <property type="match status" value="1"/>
</dbReference>
<dbReference type="STRING" id="401053.AciPR4_2459"/>
<evidence type="ECO:0000259" key="3">
    <source>
        <dbReference type="Pfam" id="PF09994"/>
    </source>
</evidence>
<dbReference type="Proteomes" id="UP000006844">
    <property type="component" value="Chromosome"/>
</dbReference>
<dbReference type="InterPro" id="IPR018712">
    <property type="entry name" value="Tle1-like_cat"/>
</dbReference>
<organism evidence="4 5">
    <name type="scientific">Terriglobus saanensis (strain ATCC BAA-1853 / DSM 23119 / SP1PR4)</name>
    <dbReference type="NCBI Taxonomy" id="401053"/>
    <lineage>
        <taxon>Bacteria</taxon>
        <taxon>Pseudomonadati</taxon>
        <taxon>Acidobacteriota</taxon>
        <taxon>Terriglobia</taxon>
        <taxon>Terriglobales</taxon>
        <taxon>Acidobacteriaceae</taxon>
        <taxon>Terriglobus</taxon>
    </lineage>
</organism>
<evidence type="ECO:0000313" key="5">
    <source>
        <dbReference type="Proteomes" id="UP000006844"/>
    </source>
</evidence>
<gene>
    <name evidence="4" type="ordered locus">AciPR4_2459</name>
</gene>
<feature type="transmembrane region" description="Helical" evidence="2">
    <location>
        <begin position="459"/>
        <end position="483"/>
    </location>
</feature>
<keyword evidence="2" id="KW-0812">Transmembrane</keyword>
<dbReference type="InterPro" id="IPR029058">
    <property type="entry name" value="AB_hydrolase_fold"/>
</dbReference>
<sequence length="545" mass="61277">MADDSQSLQGKTPEQASTAEPETKNNLLLSPIAYKPKNIFVCCDGTGNEFAAKDSLDGNSNVVKLYTALKLDEHQVAYYHPGVGTLGDPTKEGIARKWSVVKGLAFGQGFQENVLDAYRYLMQHYASGDKVYLFGFSRGAYTARALAGLLHGYGLLCRGNEGHIPYAWRMYTERIVTERELNAHTVTTDTSFRDTFSHRDFSIHFVGLWDTVSSVGWISTPLRLLDMAQNPSIQRGRHAVSIDERRCFYQDNLWGGPVKVDLPSVPGNPAAEPMLKCQDLLQVWFAGVHSDVGGSYPQLQSGLANIALEWMIGEARKAQAVFEETRVRMVLGSPAPGEPTPETAALAPMYEKPKSYSPHRSLQGIWWLLEFFPHRYYDKDDATAKMRIPLGAYRKIPRNSLIHPSVRERFKHPCYQPKNITADELVDPSEVIGTYKNSDAYLTFQPKICRDRKLRQNRLVVFLVTVLELGLPLYAALWFAVLACRRVHPPQILTFVRNGWLAFEGSAMGQWISKLRPVAGFFWVMVVVTLVVLVQKLISFARRSG</sequence>
<keyword evidence="2" id="KW-0472">Membrane</keyword>
<dbReference type="RefSeq" id="WP_013568972.1">
    <property type="nucleotide sequence ID" value="NC_014963.1"/>
</dbReference>
<feature type="region of interest" description="Disordered" evidence="1">
    <location>
        <begin position="1"/>
        <end position="23"/>
    </location>
</feature>
<protein>
    <recommendedName>
        <fullName evidence="3">T6SS Phospholipase effector Tle1-like catalytic domain-containing protein</fullName>
    </recommendedName>
</protein>
<accession>E8UZF9</accession>
<keyword evidence="5" id="KW-1185">Reference proteome</keyword>
<dbReference type="EMBL" id="CP002467">
    <property type="protein sequence ID" value="ADV83239.1"/>
    <property type="molecule type" value="Genomic_DNA"/>
</dbReference>